<keyword evidence="2 5" id="KW-0812">Transmembrane</keyword>
<accession>A0A8H5GS65</accession>
<dbReference type="GO" id="GO:0004930">
    <property type="term" value="F:G protein-coupled receptor activity"/>
    <property type="evidence" value="ECO:0007669"/>
    <property type="project" value="TreeGrafter"/>
</dbReference>
<dbReference type="GO" id="GO:0005886">
    <property type="term" value="C:plasma membrane"/>
    <property type="evidence" value="ECO:0007669"/>
    <property type="project" value="TreeGrafter"/>
</dbReference>
<dbReference type="PANTHER" id="PTHR23112">
    <property type="entry name" value="G PROTEIN-COUPLED RECEPTOR 157-RELATED"/>
    <property type="match status" value="1"/>
</dbReference>
<feature type="transmembrane region" description="Helical" evidence="5">
    <location>
        <begin position="164"/>
        <end position="189"/>
    </location>
</feature>
<organism evidence="6 7">
    <name type="scientific">Tetrapyrgos nigripes</name>
    <dbReference type="NCBI Taxonomy" id="182062"/>
    <lineage>
        <taxon>Eukaryota</taxon>
        <taxon>Fungi</taxon>
        <taxon>Dikarya</taxon>
        <taxon>Basidiomycota</taxon>
        <taxon>Agaricomycotina</taxon>
        <taxon>Agaricomycetes</taxon>
        <taxon>Agaricomycetidae</taxon>
        <taxon>Agaricales</taxon>
        <taxon>Marasmiineae</taxon>
        <taxon>Marasmiaceae</taxon>
        <taxon>Tetrapyrgos</taxon>
    </lineage>
</organism>
<evidence type="ECO:0000313" key="6">
    <source>
        <dbReference type="EMBL" id="KAF5370278.1"/>
    </source>
</evidence>
<keyword evidence="3 5" id="KW-1133">Transmembrane helix</keyword>
<dbReference type="Proteomes" id="UP000559256">
    <property type="component" value="Unassembled WGS sequence"/>
</dbReference>
<protein>
    <recommendedName>
        <fullName evidence="8">G-protein coupled receptors family 2 profile 2 domain-containing protein</fullName>
    </recommendedName>
</protein>
<dbReference type="Gene3D" id="1.20.1070.10">
    <property type="entry name" value="Rhodopsin 7-helix transmembrane proteins"/>
    <property type="match status" value="1"/>
</dbReference>
<feature type="transmembrane region" description="Helical" evidence="5">
    <location>
        <begin position="138"/>
        <end position="158"/>
    </location>
</feature>
<dbReference type="GO" id="GO:0007189">
    <property type="term" value="P:adenylate cyclase-activating G protein-coupled receptor signaling pathway"/>
    <property type="evidence" value="ECO:0007669"/>
    <property type="project" value="TreeGrafter"/>
</dbReference>
<dbReference type="PANTHER" id="PTHR23112:SF37">
    <property type="entry name" value="G PROTEIN-COUPLED RECEPTOR GPR1"/>
    <property type="match status" value="1"/>
</dbReference>
<evidence type="ECO:0000256" key="4">
    <source>
        <dbReference type="ARBA" id="ARBA00023136"/>
    </source>
</evidence>
<comment type="caution">
    <text evidence="6">The sequence shown here is derived from an EMBL/GenBank/DDBJ whole genome shotgun (WGS) entry which is preliminary data.</text>
</comment>
<feature type="transmembrane region" description="Helical" evidence="5">
    <location>
        <begin position="21"/>
        <end position="43"/>
    </location>
</feature>
<evidence type="ECO:0000256" key="1">
    <source>
        <dbReference type="ARBA" id="ARBA00004141"/>
    </source>
</evidence>
<proteinExistence type="predicted"/>
<dbReference type="EMBL" id="JAACJM010000011">
    <property type="protein sequence ID" value="KAF5370278.1"/>
    <property type="molecule type" value="Genomic_DNA"/>
</dbReference>
<evidence type="ECO:0000256" key="2">
    <source>
        <dbReference type="ARBA" id="ARBA00022692"/>
    </source>
</evidence>
<name>A0A8H5GS65_9AGAR</name>
<keyword evidence="4 5" id="KW-0472">Membrane</keyword>
<comment type="subcellular location">
    <subcellularLocation>
        <location evidence="1">Membrane</location>
        <topology evidence="1">Multi-pass membrane protein</topology>
    </subcellularLocation>
</comment>
<reference evidence="6 7" key="1">
    <citation type="journal article" date="2020" name="ISME J.">
        <title>Uncovering the hidden diversity of litter-decomposition mechanisms in mushroom-forming fungi.</title>
        <authorList>
            <person name="Floudas D."/>
            <person name="Bentzer J."/>
            <person name="Ahren D."/>
            <person name="Johansson T."/>
            <person name="Persson P."/>
            <person name="Tunlid A."/>
        </authorList>
    </citation>
    <scope>NUCLEOTIDE SEQUENCE [LARGE SCALE GENOMIC DNA]</scope>
    <source>
        <strain evidence="6 7">CBS 291.85</strain>
    </source>
</reference>
<evidence type="ECO:0008006" key="8">
    <source>
        <dbReference type="Google" id="ProtNLM"/>
    </source>
</evidence>
<gene>
    <name evidence="6" type="ORF">D9758_006923</name>
</gene>
<sequence length="312" mass="35515">MISLHLFNLLFRRGNCTKTGFWLTMVLGWFFIVGVVLLGPAFLETPEKGPYFGISGPWCWITMNYPKERIFLEYFFEFLSAIFSIVLYVFIILRVRGNLIRSDGRWHLRFVPREESWQLSFERDLIDQSMLRVAQSMVWFPVAYTIILIPITLTRLPAFAGADIPFGATVFGAVVFNSTGFVNVVLFLFTSRLFPNMKDVPEFNTKRSKHLSVFARGGITPFMLERSDVAELHEERRTASIRSAGRLGTDSNRSSVTSTTLEDMKDVCRTSFLSGQSQIGLVVLRPPSPASCKESSEGKSPVYYLSFTKEFV</sequence>
<evidence type="ECO:0000256" key="5">
    <source>
        <dbReference type="SAM" id="Phobius"/>
    </source>
</evidence>
<evidence type="ECO:0000313" key="7">
    <source>
        <dbReference type="Proteomes" id="UP000559256"/>
    </source>
</evidence>
<evidence type="ECO:0000256" key="3">
    <source>
        <dbReference type="ARBA" id="ARBA00022989"/>
    </source>
</evidence>
<dbReference type="OrthoDB" id="100006at2759"/>
<dbReference type="AlphaFoldDB" id="A0A8H5GS65"/>
<keyword evidence="7" id="KW-1185">Reference proteome</keyword>
<feature type="transmembrane region" description="Helical" evidence="5">
    <location>
        <begin position="74"/>
        <end position="95"/>
    </location>
</feature>